<dbReference type="NCBIfam" id="TIGR01525">
    <property type="entry name" value="ATPase-IB_hvy"/>
    <property type="match status" value="1"/>
</dbReference>
<dbReference type="PROSITE" id="PS01047">
    <property type="entry name" value="HMA_1"/>
    <property type="match status" value="1"/>
</dbReference>
<keyword evidence="18" id="KW-0378">Hydrolase</keyword>
<dbReference type="SFLD" id="SFLDS00003">
    <property type="entry name" value="Haloacid_Dehalogenase"/>
    <property type="match status" value="1"/>
</dbReference>
<evidence type="ECO:0000313" key="19">
    <source>
        <dbReference type="Proteomes" id="UP000439550"/>
    </source>
</evidence>
<accession>A0A7X2D324</accession>
<keyword evidence="5" id="KW-0597">Phosphoprotein</keyword>
<dbReference type="CDD" id="cd07545">
    <property type="entry name" value="P-type_ATPase_Cd-like"/>
    <property type="match status" value="1"/>
</dbReference>
<dbReference type="NCBIfam" id="TIGR01494">
    <property type="entry name" value="ATPase_P-type"/>
    <property type="match status" value="1"/>
</dbReference>
<dbReference type="PANTHER" id="PTHR48085:SF5">
    <property type="entry name" value="CADMIUM_ZINC-TRANSPORTING ATPASE HMA4-RELATED"/>
    <property type="match status" value="1"/>
</dbReference>
<dbReference type="Gene3D" id="3.40.50.1000">
    <property type="entry name" value="HAD superfamily/HAD-like"/>
    <property type="match status" value="1"/>
</dbReference>
<dbReference type="InterPro" id="IPR001757">
    <property type="entry name" value="P_typ_ATPase"/>
</dbReference>
<dbReference type="SUPFAM" id="SSF56784">
    <property type="entry name" value="HAD-like"/>
    <property type="match status" value="1"/>
</dbReference>
<evidence type="ECO:0000256" key="4">
    <source>
        <dbReference type="ARBA" id="ARBA00022539"/>
    </source>
</evidence>
<dbReference type="SUPFAM" id="SSF81653">
    <property type="entry name" value="Calcium ATPase, transduction domain A"/>
    <property type="match status" value="1"/>
</dbReference>
<keyword evidence="3 16" id="KW-1003">Cell membrane</keyword>
<protein>
    <recommendedName>
        <fullName evidence="14">Cd(2+)-exporting ATPase</fullName>
        <ecNumber evidence="14">7.2.2.21</ecNumber>
    </recommendedName>
</protein>
<dbReference type="GO" id="GO:0016887">
    <property type="term" value="F:ATP hydrolysis activity"/>
    <property type="evidence" value="ECO:0007669"/>
    <property type="project" value="InterPro"/>
</dbReference>
<dbReference type="PRINTS" id="PR00941">
    <property type="entry name" value="CDATPASE"/>
</dbReference>
<evidence type="ECO:0000256" key="7">
    <source>
        <dbReference type="ARBA" id="ARBA00022723"/>
    </source>
</evidence>
<keyword evidence="9 16" id="KW-0067">ATP-binding</keyword>
<evidence type="ECO:0000256" key="10">
    <source>
        <dbReference type="ARBA" id="ARBA00022967"/>
    </source>
</evidence>
<keyword evidence="10" id="KW-1278">Translocase</keyword>
<dbReference type="Gene3D" id="3.40.1110.10">
    <property type="entry name" value="Calcium-transporting ATPase, cytoplasmic domain N"/>
    <property type="match status" value="1"/>
</dbReference>
<keyword evidence="8 16" id="KW-0547">Nucleotide-binding</keyword>
<keyword evidence="6 16" id="KW-0812">Transmembrane</keyword>
<comment type="caution">
    <text evidence="18">The sequence shown here is derived from an EMBL/GenBank/DDBJ whole genome shotgun (WGS) entry which is preliminary data.</text>
</comment>
<keyword evidence="19" id="KW-1185">Reference proteome</keyword>
<dbReference type="InterPro" id="IPR036412">
    <property type="entry name" value="HAD-like_sf"/>
</dbReference>
<evidence type="ECO:0000256" key="2">
    <source>
        <dbReference type="ARBA" id="ARBA00006024"/>
    </source>
</evidence>
<dbReference type="PROSITE" id="PS50846">
    <property type="entry name" value="HMA_2"/>
    <property type="match status" value="1"/>
</dbReference>
<dbReference type="SFLD" id="SFLDF00027">
    <property type="entry name" value="p-type_atpase"/>
    <property type="match status" value="1"/>
</dbReference>
<comment type="subcellular location">
    <subcellularLocation>
        <location evidence="1">Cell membrane</location>
        <topology evidence="1">Multi-pass membrane protein</topology>
    </subcellularLocation>
</comment>
<dbReference type="GO" id="GO:0005886">
    <property type="term" value="C:plasma membrane"/>
    <property type="evidence" value="ECO:0007669"/>
    <property type="project" value="UniProtKB-SubCell"/>
</dbReference>
<dbReference type="InterPro" id="IPR027256">
    <property type="entry name" value="P-typ_ATPase_IB"/>
</dbReference>
<feature type="domain" description="HMA" evidence="17">
    <location>
        <begin position="6"/>
        <end position="69"/>
    </location>
</feature>
<dbReference type="InterPro" id="IPR044492">
    <property type="entry name" value="P_typ_ATPase_HD_dom"/>
</dbReference>
<dbReference type="GO" id="GO:0008551">
    <property type="term" value="F:P-type cadmium transporter activity"/>
    <property type="evidence" value="ECO:0007669"/>
    <property type="project" value="UniProtKB-EC"/>
</dbReference>
<evidence type="ECO:0000256" key="12">
    <source>
        <dbReference type="ARBA" id="ARBA00023065"/>
    </source>
</evidence>
<feature type="transmembrane region" description="Helical" evidence="16">
    <location>
        <begin position="654"/>
        <end position="674"/>
    </location>
</feature>
<evidence type="ECO:0000259" key="17">
    <source>
        <dbReference type="PROSITE" id="PS50846"/>
    </source>
</evidence>
<evidence type="ECO:0000256" key="3">
    <source>
        <dbReference type="ARBA" id="ARBA00022475"/>
    </source>
</evidence>
<evidence type="ECO:0000256" key="9">
    <source>
        <dbReference type="ARBA" id="ARBA00022840"/>
    </source>
</evidence>
<gene>
    <name evidence="18" type="primary">cadA</name>
    <name evidence="18" type="ORF">GHI93_12450</name>
</gene>
<evidence type="ECO:0000256" key="13">
    <source>
        <dbReference type="ARBA" id="ARBA00023136"/>
    </source>
</evidence>
<keyword evidence="4" id="KW-0104">Cadmium</keyword>
<evidence type="ECO:0000256" key="6">
    <source>
        <dbReference type="ARBA" id="ARBA00022692"/>
    </source>
</evidence>
<dbReference type="InterPro" id="IPR018303">
    <property type="entry name" value="ATPase_P-typ_P_site"/>
</dbReference>
<dbReference type="InterPro" id="IPR059000">
    <property type="entry name" value="ATPase_P-type_domA"/>
</dbReference>
<keyword evidence="11 16" id="KW-1133">Transmembrane helix</keyword>
<dbReference type="GO" id="GO:0046872">
    <property type="term" value="F:metal ion binding"/>
    <property type="evidence" value="ECO:0007669"/>
    <property type="project" value="UniProtKB-KW"/>
</dbReference>
<evidence type="ECO:0000256" key="1">
    <source>
        <dbReference type="ARBA" id="ARBA00004651"/>
    </source>
</evidence>
<dbReference type="EMBL" id="WITJ01000030">
    <property type="protein sequence ID" value="MQW40720.1"/>
    <property type="molecule type" value="Genomic_DNA"/>
</dbReference>
<evidence type="ECO:0000256" key="11">
    <source>
        <dbReference type="ARBA" id="ARBA00022989"/>
    </source>
</evidence>
<dbReference type="InterPro" id="IPR017969">
    <property type="entry name" value="Heavy-metal-associated_CS"/>
</dbReference>
<dbReference type="SUPFAM" id="SSF55008">
    <property type="entry name" value="HMA, heavy metal-associated domain"/>
    <property type="match status" value="1"/>
</dbReference>
<dbReference type="InterPro" id="IPR008250">
    <property type="entry name" value="ATPase_P-typ_transduc_dom_A_sf"/>
</dbReference>
<feature type="transmembrane region" description="Helical" evidence="16">
    <location>
        <begin position="347"/>
        <end position="371"/>
    </location>
</feature>
<keyword evidence="12" id="KW-0813">Transport</keyword>
<dbReference type="Pfam" id="PF00122">
    <property type="entry name" value="E1-E2_ATPase"/>
    <property type="match status" value="1"/>
</dbReference>
<dbReference type="NCBIfam" id="TIGR01511">
    <property type="entry name" value="ATPase-IB1_Cu"/>
    <property type="match status" value="1"/>
</dbReference>
<sequence length="705" mass="76452">MSEKMTEKTYRIEGLSCTNCAGKFEKNVKQLPGVTSATVNFGASKISVEGQTTIEELEEAGAFENLIIRDDQENDEQVRSKESFIKRNIALIISLGFILVAVISQLSLGEDHLLTKALYILAIIIGGFDLFKEGFSDLIKLDFSMESLMTIAIIGAAFIGEWAEGSIVVILFAISEALERFSMDKARQSIRSLMDIAPKEALIRRNNVEQLVSVDKIDIDDIMIIKPGQKIAMDGLVINGHSSVNQAAITGESVPVEKQLDDEVFAGTLNEEGVLEVKVTKKVTDTTIAKIIHLVEEAQGERAPAQAFVDKFAKYYTPFIIIMALLIVVVPPLFFGGDWNKWLYQGLSILVVGCPCSLVISTPVSIVSAIGNAAKNGVLVKGGVYLEEIGHLRAIAFDKTGTLTKGKPVVTDFIATSSETDINYLSIISSLESLSQHPLASAILNEADKTNVDYKSIQIENFQSITGKGLTGIHQNIRYYIGSPKLFSASVIEETAVKVQYRQFQEQGKTAMYFGTDEQILGVIAVADEVRDSSAAVISELHKLSIEHTIMLTGDNTKTAESIGKQLGVTEIKGDLMPQEKLDSIKALRTTYNKVAMVGDGINDAPALAASTVGIAMGGAGTDTALETADVALMGDDLQKLPFIVRLSRQTLKVIKQNITFSLGIKLLALLLVIPGWLTLWIAIVADMGATLLVTLNGLRLMKVK</sequence>
<dbReference type="SUPFAM" id="SSF81665">
    <property type="entry name" value="Calcium ATPase, transmembrane domain M"/>
    <property type="match status" value="1"/>
</dbReference>
<dbReference type="CDD" id="cd00371">
    <property type="entry name" value="HMA"/>
    <property type="match status" value="1"/>
</dbReference>
<dbReference type="InterPro" id="IPR023298">
    <property type="entry name" value="ATPase_P-typ_TM_dom_sf"/>
</dbReference>
<dbReference type="PRINTS" id="PR00119">
    <property type="entry name" value="CATATPASE"/>
</dbReference>
<evidence type="ECO:0000313" key="18">
    <source>
        <dbReference type="EMBL" id="MQW40720.1"/>
    </source>
</evidence>
<feature type="transmembrane region" description="Helical" evidence="16">
    <location>
        <begin position="89"/>
        <end position="107"/>
    </location>
</feature>
<dbReference type="Pfam" id="PF00702">
    <property type="entry name" value="Hydrolase"/>
    <property type="match status" value="1"/>
</dbReference>
<dbReference type="PROSITE" id="PS00154">
    <property type="entry name" value="ATPASE_E1_E2"/>
    <property type="match status" value="1"/>
</dbReference>
<dbReference type="Proteomes" id="UP000439550">
    <property type="component" value="Unassembled WGS sequence"/>
</dbReference>
<dbReference type="RefSeq" id="WP_153497329.1">
    <property type="nucleotide sequence ID" value="NZ_CBCRWP010000033.1"/>
</dbReference>
<dbReference type="OrthoDB" id="9813266at2"/>
<dbReference type="NCBIfam" id="TIGR01512">
    <property type="entry name" value="ATPase-IB2_Cd"/>
    <property type="match status" value="1"/>
</dbReference>
<dbReference type="Gene3D" id="3.30.70.100">
    <property type="match status" value="1"/>
</dbReference>
<dbReference type="GO" id="GO:0005524">
    <property type="term" value="F:ATP binding"/>
    <property type="evidence" value="ECO:0007669"/>
    <property type="project" value="UniProtKB-UniRule"/>
</dbReference>
<evidence type="ECO:0000256" key="15">
    <source>
        <dbReference type="ARBA" id="ARBA00049338"/>
    </source>
</evidence>
<dbReference type="InterPro" id="IPR051014">
    <property type="entry name" value="Cation_Transport_ATPase_IB"/>
</dbReference>
<proteinExistence type="inferred from homology"/>
<evidence type="ECO:0000256" key="14">
    <source>
        <dbReference type="ARBA" id="ARBA00039103"/>
    </source>
</evidence>
<comment type="similarity">
    <text evidence="2 16">Belongs to the cation transport ATPase (P-type) (TC 3.A.3) family. Type IB subfamily.</text>
</comment>
<keyword evidence="12" id="KW-0406">Ion transport</keyword>
<evidence type="ECO:0000256" key="16">
    <source>
        <dbReference type="RuleBase" id="RU362081"/>
    </source>
</evidence>
<keyword evidence="13 16" id="KW-0472">Membrane</keyword>
<dbReference type="EC" id="7.2.2.21" evidence="14"/>
<dbReference type="SFLD" id="SFLDG00002">
    <property type="entry name" value="C1.7:_P-type_atpase_like"/>
    <property type="match status" value="1"/>
</dbReference>
<dbReference type="InterPro" id="IPR006121">
    <property type="entry name" value="HMA_dom"/>
</dbReference>
<dbReference type="AlphaFoldDB" id="A0A7X2D324"/>
<keyword evidence="7 16" id="KW-0479">Metal-binding</keyword>
<name>A0A7X2D324_9LACT</name>
<dbReference type="Pfam" id="PF00403">
    <property type="entry name" value="HMA"/>
    <property type="match status" value="1"/>
</dbReference>
<dbReference type="Gene3D" id="2.70.150.10">
    <property type="entry name" value="Calcium-transporting ATPase, cytoplasmic transduction domain A"/>
    <property type="match status" value="1"/>
</dbReference>
<reference evidence="18 19" key="1">
    <citation type="submission" date="2019-10" db="EMBL/GenBank/DDBJ databases">
        <authorList>
            <person name="Dong K."/>
        </authorList>
    </citation>
    <scope>NUCLEOTIDE SEQUENCE [LARGE SCALE GENOMIC DNA]</scope>
    <source>
        <strain evidence="18 19">DSM 28960</strain>
    </source>
</reference>
<organism evidence="18 19">
    <name type="scientific">Lactococcus hircilactis</name>
    <dbReference type="NCBI Taxonomy" id="1494462"/>
    <lineage>
        <taxon>Bacteria</taxon>
        <taxon>Bacillati</taxon>
        <taxon>Bacillota</taxon>
        <taxon>Bacilli</taxon>
        <taxon>Lactobacillales</taxon>
        <taxon>Streptococcaceae</taxon>
        <taxon>Lactococcus</taxon>
    </lineage>
</organism>
<dbReference type="FunFam" id="2.70.150.10:FF:000002">
    <property type="entry name" value="Copper-transporting ATPase 1, putative"/>
    <property type="match status" value="1"/>
</dbReference>
<comment type="catalytic activity">
    <reaction evidence="15">
        <text>Cd(2+)(in) + ATP + H2O = Cd(2+)(out) + ADP + phosphate + H(+)</text>
        <dbReference type="Rhea" id="RHEA:12132"/>
        <dbReference type="ChEBI" id="CHEBI:15377"/>
        <dbReference type="ChEBI" id="CHEBI:15378"/>
        <dbReference type="ChEBI" id="CHEBI:30616"/>
        <dbReference type="ChEBI" id="CHEBI:43474"/>
        <dbReference type="ChEBI" id="CHEBI:48775"/>
        <dbReference type="ChEBI" id="CHEBI:456216"/>
        <dbReference type="EC" id="7.2.2.21"/>
    </reaction>
</comment>
<evidence type="ECO:0000256" key="8">
    <source>
        <dbReference type="ARBA" id="ARBA00022741"/>
    </source>
</evidence>
<dbReference type="InterPro" id="IPR036163">
    <property type="entry name" value="HMA_dom_sf"/>
</dbReference>
<dbReference type="InterPro" id="IPR023299">
    <property type="entry name" value="ATPase_P-typ_cyto_dom_N"/>
</dbReference>
<dbReference type="PANTHER" id="PTHR48085">
    <property type="entry name" value="CADMIUM/ZINC-TRANSPORTING ATPASE HMA2-RELATED"/>
    <property type="match status" value="1"/>
</dbReference>
<evidence type="ECO:0000256" key="5">
    <source>
        <dbReference type="ARBA" id="ARBA00022553"/>
    </source>
</evidence>
<feature type="transmembrane region" description="Helical" evidence="16">
    <location>
        <begin position="315"/>
        <end position="335"/>
    </location>
</feature>
<dbReference type="InterPro" id="IPR023214">
    <property type="entry name" value="HAD_sf"/>
</dbReference>